<dbReference type="PIRSF" id="PIRSF002030">
    <property type="entry name" value="Globin_Protozoa/Cyanobacteria"/>
    <property type="match status" value="1"/>
</dbReference>
<accession>A0A0F9V0D2</accession>
<dbReference type="InterPro" id="IPR012292">
    <property type="entry name" value="Globin/Proto"/>
</dbReference>
<keyword evidence="4" id="KW-0479">Metal-binding</keyword>
<evidence type="ECO:0000256" key="2">
    <source>
        <dbReference type="ARBA" id="ARBA00022448"/>
    </source>
</evidence>
<evidence type="ECO:0000256" key="4">
    <source>
        <dbReference type="ARBA" id="ARBA00022723"/>
    </source>
</evidence>
<keyword evidence="5" id="KW-0408">Iron</keyword>
<reference evidence="6" key="1">
    <citation type="journal article" date="2015" name="Nature">
        <title>Complex archaea that bridge the gap between prokaryotes and eukaryotes.</title>
        <authorList>
            <person name="Spang A."/>
            <person name="Saw J.H."/>
            <person name="Jorgensen S.L."/>
            <person name="Zaremba-Niedzwiedzka K."/>
            <person name="Martijn J."/>
            <person name="Lind A.E."/>
            <person name="van Eijk R."/>
            <person name="Schleper C."/>
            <person name="Guy L."/>
            <person name="Ettema T.J."/>
        </authorList>
    </citation>
    <scope>NUCLEOTIDE SEQUENCE</scope>
</reference>
<dbReference type="GO" id="GO:0019825">
    <property type="term" value="F:oxygen binding"/>
    <property type="evidence" value="ECO:0007669"/>
    <property type="project" value="InterPro"/>
</dbReference>
<keyword evidence="2" id="KW-0813">Transport</keyword>
<sequence length="145" mass="15705">MRNMVILTLAIGLTACTTASQPSAPSTKADLYQELGGMPGIARIVEGMLINISEDSRIAHHFGDTDIDRLNEKLIEQICVESGGPCEYTGDSMVDSHTGLDITEGDFNALVENLTDAMEVQGVPTPAQNRLLNRLAPMRGDIIYR</sequence>
<dbReference type="PROSITE" id="PS51257">
    <property type="entry name" value="PROKAR_LIPOPROTEIN"/>
    <property type="match status" value="1"/>
</dbReference>
<dbReference type="InterPro" id="IPR001486">
    <property type="entry name" value="Hemoglobin_trunc"/>
</dbReference>
<evidence type="ECO:0008006" key="7">
    <source>
        <dbReference type="Google" id="ProtNLM"/>
    </source>
</evidence>
<proteinExistence type="inferred from homology"/>
<dbReference type="SUPFAM" id="SSF46458">
    <property type="entry name" value="Globin-like"/>
    <property type="match status" value="1"/>
</dbReference>
<dbReference type="EMBL" id="LAZR01000050">
    <property type="protein sequence ID" value="KKN98700.1"/>
    <property type="molecule type" value="Genomic_DNA"/>
</dbReference>
<dbReference type="InterPro" id="IPR016339">
    <property type="entry name" value="Hemoglobin_trunc_I"/>
</dbReference>
<dbReference type="GO" id="GO:0046872">
    <property type="term" value="F:metal ion binding"/>
    <property type="evidence" value="ECO:0007669"/>
    <property type="project" value="UniProtKB-KW"/>
</dbReference>
<dbReference type="Pfam" id="PF01152">
    <property type="entry name" value="Bac_globin"/>
    <property type="match status" value="1"/>
</dbReference>
<dbReference type="Gene3D" id="1.10.490.10">
    <property type="entry name" value="Globins"/>
    <property type="match status" value="1"/>
</dbReference>
<protein>
    <recommendedName>
        <fullName evidence="7">Group 1 truncated hemoglobin</fullName>
    </recommendedName>
</protein>
<dbReference type="CDD" id="cd00454">
    <property type="entry name" value="TrHb1_N"/>
    <property type="match status" value="1"/>
</dbReference>
<dbReference type="GO" id="GO:0020037">
    <property type="term" value="F:heme binding"/>
    <property type="evidence" value="ECO:0007669"/>
    <property type="project" value="InterPro"/>
</dbReference>
<keyword evidence="3" id="KW-0349">Heme</keyword>
<comment type="caution">
    <text evidence="6">The sequence shown here is derived from an EMBL/GenBank/DDBJ whole genome shotgun (WGS) entry which is preliminary data.</text>
</comment>
<comment type="similarity">
    <text evidence="1">Belongs to the truncated hemoglobin family. Group I subfamily.</text>
</comment>
<organism evidence="6">
    <name type="scientific">marine sediment metagenome</name>
    <dbReference type="NCBI Taxonomy" id="412755"/>
    <lineage>
        <taxon>unclassified sequences</taxon>
        <taxon>metagenomes</taxon>
        <taxon>ecological metagenomes</taxon>
    </lineage>
</organism>
<name>A0A0F9V0D2_9ZZZZ</name>
<gene>
    <name evidence="6" type="ORF">LCGC14_0143800</name>
</gene>
<evidence type="ECO:0000256" key="3">
    <source>
        <dbReference type="ARBA" id="ARBA00022617"/>
    </source>
</evidence>
<evidence type="ECO:0000313" key="6">
    <source>
        <dbReference type="EMBL" id="KKN98700.1"/>
    </source>
</evidence>
<dbReference type="AlphaFoldDB" id="A0A0F9V0D2"/>
<evidence type="ECO:0000256" key="1">
    <source>
        <dbReference type="ARBA" id="ARBA00009660"/>
    </source>
</evidence>
<dbReference type="InterPro" id="IPR009050">
    <property type="entry name" value="Globin-like_sf"/>
</dbReference>
<evidence type="ECO:0000256" key="5">
    <source>
        <dbReference type="ARBA" id="ARBA00023004"/>
    </source>
</evidence>